<proteinExistence type="predicted"/>
<feature type="domain" description="HTH marR-type" evidence="4">
    <location>
        <begin position="13"/>
        <end position="144"/>
    </location>
</feature>
<evidence type="ECO:0000256" key="2">
    <source>
        <dbReference type="ARBA" id="ARBA00023125"/>
    </source>
</evidence>
<keyword evidence="3" id="KW-0804">Transcription</keyword>
<sequence>MSVCGSMKQQRQAGFLMAKIRQVGERLFLRRLKEAGIEINPAQGRIMFALWQKDGVSIQELVRKTQLGKSTLTSMLDRLEAMGYLRRQRSDEDRRQILIYRTEKDRATETQYVQLSEQMTEIWYRGFTDAEADRFEACLQRILDNLTEYERGEEAGGRRE</sequence>
<dbReference type="GO" id="GO:0003677">
    <property type="term" value="F:DNA binding"/>
    <property type="evidence" value="ECO:0007669"/>
    <property type="project" value="UniProtKB-KW"/>
</dbReference>
<evidence type="ECO:0000259" key="4">
    <source>
        <dbReference type="PROSITE" id="PS50995"/>
    </source>
</evidence>
<dbReference type="AlphaFoldDB" id="A0AAW6U4K3"/>
<dbReference type="Pfam" id="PF01047">
    <property type="entry name" value="MarR"/>
    <property type="match status" value="1"/>
</dbReference>
<dbReference type="PANTHER" id="PTHR42756:SF1">
    <property type="entry name" value="TRANSCRIPTIONAL REPRESSOR OF EMRAB OPERON"/>
    <property type="match status" value="1"/>
</dbReference>
<protein>
    <submittedName>
        <fullName evidence="5">MarR family transcriptional regulator</fullName>
    </submittedName>
</protein>
<reference evidence="5" key="1">
    <citation type="submission" date="2023-05" db="EMBL/GenBank/DDBJ databases">
        <title>Anaerotaeda fermentans gen. nov., sp. nov., a novel anaerobic planctomycete of the new family within the order Sedimentisphaerales isolated from Taman Peninsula, Russia.</title>
        <authorList>
            <person name="Khomyakova M.A."/>
            <person name="Merkel A.Y."/>
            <person name="Slobodkin A.I."/>
        </authorList>
    </citation>
    <scope>NUCLEOTIDE SEQUENCE</scope>
    <source>
        <strain evidence="5">M17dextr</strain>
    </source>
</reference>
<dbReference type="EMBL" id="JASCXX010000027">
    <property type="protein sequence ID" value="MDI6451016.1"/>
    <property type="molecule type" value="Genomic_DNA"/>
</dbReference>
<dbReference type="InterPro" id="IPR036388">
    <property type="entry name" value="WH-like_DNA-bd_sf"/>
</dbReference>
<accession>A0AAW6U4K3</accession>
<evidence type="ECO:0000313" key="6">
    <source>
        <dbReference type="Proteomes" id="UP001431776"/>
    </source>
</evidence>
<dbReference type="Gene3D" id="1.10.10.10">
    <property type="entry name" value="Winged helix-like DNA-binding domain superfamily/Winged helix DNA-binding domain"/>
    <property type="match status" value="1"/>
</dbReference>
<dbReference type="RefSeq" id="WP_349246425.1">
    <property type="nucleotide sequence ID" value="NZ_JASCXX010000027.1"/>
</dbReference>
<evidence type="ECO:0000313" key="5">
    <source>
        <dbReference type="EMBL" id="MDI6451016.1"/>
    </source>
</evidence>
<keyword evidence="1" id="KW-0805">Transcription regulation</keyword>
<keyword evidence="2" id="KW-0238">DNA-binding</keyword>
<organism evidence="5 6">
    <name type="scientific">Anaerobaca lacustris</name>
    <dbReference type="NCBI Taxonomy" id="3044600"/>
    <lineage>
        <taxon>Bacteria</taxon>
        <taxon>Pseudomonadati</taxon>
        <taxon>Planctomycetota</taxon>
        <taxon>Phycisphaerae</taxon>
        <taxon>Sedimentisphaerales</taxon>
        <taxon>Anaerobacaceae</taxon>
        <taxon>Anaerobaca</taxon>
    </lineage>
</organism>
<dbReference type="SUPFAM" id="SSF46785">
    <property type="entry name" value="Winged helix' DNA-binding domain"/>
    <property type="match status" value="1"/>
</dbReference>
<dbReference type="PRINTS" id="PR00598">
    <property type="entry name" value="HTHMARR"/>
</dbReference>
<name>A0AAW6U4K3_9BACT</name>
<evidence type="ECO:0000256" key="1">
    <source>
        <dbReference type="ARBA" id="ARBA00023015"/>
    </source>
</evidence>
<evidence type="ECO:0000256" key="3">
    <source>
        <dbReference type="ARBA" id="ARBA00023163"/>
    </source>
</evidence>
<comment type="caution">
    <text evidence="5">The sequence shown here is derived from an EMBL/GenBank/DDBJ whole genome shotgun (WGS) entry which is preliminary data.</text>
</comment>
<gene>
    <name evidence="5" type="ORF">QJ522_18290</name>
</gene>
<dbReference type="Proteomes" id="UP001431776">
    <property type="component" value="Unassembled WGS sequence"/>
</dbReference>
<keyword evidence="6" id="KW-1185">Reference proteome</keyword>
<dbReference type="GO" id="GO:0003700">
    <property type="term" value="F:DNA-binding transcription factor activity"/>
    <property type="evidence" value="ECO:0007669"/>
    <property type="project" value="InterPro"/>
</dbReference>
<dbReference type="InterPro" id="IPR036390">
    <property type="entry name" value="WH_DNA-bd_sf"/>
</dbReference>
<dbReference type="InterPro" id="IPR000835">
    <property type="entry name" value="HTH_MarR-typ"/>
</dbReference>
<dbReference type="PANTHER" id="PTHR42756">
    <property type="entry name" value="TRANSCRIPTIONAL REGULATOR, MARR"/>
    <property type="match status" value="1"/>
</dbReference>
<dbReference type="PROSITE" id="PS50995">
    <property type="entry name" value="HTH_MARR_2"/>
    <property type="match status" value="1"/>
</dbReference>
<dbReference type="SMART" id="SM00347">
    <property type="entry name" value="HTH_MARR"/>
    <property type="match status" value="1"/>
</dbReference>